<proteinExistence type="predicted"/>
<reference evidence="4 5" key="1">
    <citation type="submission" date="2024-06" db="EMBL/GenBank/DDBJ databases">
        <title>Complete genome of Phlyctema vagabunda strain 19-DSS-EL-015.</title>
        <authorList>
            <person name="Fiorenzani C."/>
        </authorList>
    </citation>
    <scope>NUCLEOTIDE SEQUENCE [LARGE SCALE GENOMIC DNA]</scope>
    <source>
        <strain evidence="4 5">19-DSS-EL-015</strain>
    </source>
</reference>
<protein>
    <recommendedName>
        <fullName evidence="3">Glycosyl transferase family 1 domain-containing protein</fullName>
    </recommendedName>
</protein>
<name>A0ABR4PHG5_9HELO</name>
<evidence type="ECO:0000256" key="1">
    <source>
        <dbReference type="ARBA" id="ARBA00022676"/>
    </source>
</evidence>
<feature type="region of interest" description="Disordered" evidence="2">
    <location>
        <begin position="329"/>
        <end position="348"/>
    </location>
</feature>
<dbReference type="Gene3D" id="3.40.50.2000">
    <property type="entry name" value="Glycogen Phosphorylase B"/>
    <property type="match status" value="1"/>
</dbReference>
<gene>
    <name evidence="4" type="ORF">PVAG01_06919</name>
</gene>
<organism evidence="4 5">
    <name type="scientific">Phlyctema vagabunda</name>
    <dbReference type="NCBI Taxonomy" id="108571"/>
    <lineage>
        <taxon>Eukaryota</taxon>
        <taxon>Fungi</taxon>
        <taxon>Dikarya</taxon>
        <taxon>Ascomycota</taxon>
        <taxon>Pezizomycotina</taxon>
        <taxon>Leotiomycetes</taxon>
        <taxon>Helotiales</taxon>
        <taxon>Dermateaceae</taxon>
        <taxon>Phlyctema</taxon>
    </lineage>
</organism>
<dbReference type="Pfam" id="PF00534">
    <property type="entry name" value="Glycos_transf_1"/>
    <property type="match status" value="1"/>
</dbReference>
<dbReference type="SUPFAM" id="SSF53756">
    <property type="entry name" value="UDP-Glycosyltransferase/glycogen phosphorylase"/>
    <property type="match status" value="1"/>
</dbReference>
<evidence type="ECO:0000313" key="4">
    <source>
        <dbReference type="EMBL" id="KAL3422763.1"/>
    </source>
</evidence>
<keyword evidence="5" id="KW-1185">Reference proteome</keyword>
<evidence type="ECO:0000313" key="5">
    <source>
        <dbReference type="Proteomes" id="UP001629113"/>
    </source>
</evidence>
<comment type="caution">
    <text evidence="4">The sequence shown here is derived from an EMBL/GenBank/DDBJ whole genome shotgun (WGS) entry which is preliminary data.</text>
</comment>
<keyword evidence="1" id="KW-0808">Transferase</keyword>
<dbReference type="EMBL" id="JBFCZG010000005">
    <property type="protein sequence ID" value="KAL3422763.1"/>
    <property type="molecule type" value="Genomic_DNA"/>
</dbReference>
<dbReference type="PANTHER" id="PTHR12526:SF630">
    <property type="entry name" value="GLYCOSYLTRANSFERASE"/>
    <property type="match status" value="1"/>
</dbReference>
<accession>A0ABR4PHG5</accession>
<dbReference type="PANTHER" id="PTHR12526">
    <property type="entry name" value="GLYCOSYLTRANSFERASE"/>
    <property type="match status" value="1"/>
</dbReference>
<sequence>MLIGAMKVAAHLAYMHADVILPCTAIYNPVWEAEIGSDQGLRSSSKLFDRKIDPITNGISSMDKFKPVGKPRTQDPTTIMLSNVQFIKDVKNAILAAGVIINDFGFKNYNLVVYGAQDRQPSYAIETEELIARLGIGGTVKLGGFGSPSQVLKDAWLFMNSSLSEGLPLAIGEAALSGVPIVATEVGATAQVLTDADDPNILYGEIVPPNDPVGLARAQIRLLSMMGPWAKYTTDDEPIPDLPATFTPEDIEWITKRMHAKTDDRQALGLRLREVVLRKFNGDRYLREHEQMYWVQRHMATQRADEQLEQIRHSHPKFGETMMPKMLEPVGDKGMKGSWQKFNRKNLM</sequence>
<feature type="domain" description="Glycosyl transferase family 1" evidence="3">
    <location>
        <begin position="64"/>
        <end position="224"/>
    </location>
</feature>
<evidence type="ECO:0000259" key="3">
    <source>
        <dbReference type="Pfam" id="PF00534"/>
    </source>
</evidence>
<evidence type="ECO:0000256" key="2">
    <source>
        <dbReference type="SAM" id="MobiDB-lite"/>
    </source>
</evidence>
<keyword evidence="1" id="KW-0328">Glycosyltransferase</keyword>
<dbReference type="InterPro" id="IPR001296">
    <property type="entry name" value="Glyco_trans_1"/>
</dbReference>
<dbReference type="Proteomes" id="UP001629113">
    <property type="component" value="Unassembled WGS sequence"/>
</dbReference>